<evidence type="ECO:0000256" key="1">
    <source>
        <dbReference type="SAM" id="Phobius"/>
    </source>
</evidence>
<keyword evidence="1" id="KW-1133">Transmembrane helix</keyword>
<dbReference type="Gene3D" id="1.20.120.1760">
    <property type="match status" value="1"/>
</dbReference>
<gene>
    <name evidence="2" type="ORF">N47_G35730</name>
</gene>
<dbReference type="AlphaFoldDB" id="E1YCF5"/>
<evidence type="ECO:0000313" key="2">
    <source>
        <dbReference type="EMBL" id="CBX28249.1"/>
    </source>
</evidence>
<accession>E1YCF5</accession>
<organism evidence="2">
    <name type="scientific">uncultured Desulfobacterium sp</name>
    <dbReference type="NCBI Taxonomy" id="201089"/>
    <lineage>
        <taxon>Bacteria</taxon>
        <taxon>Pseudomonadati</taxon>
        <taxon>Thermodesulfobacteriota</taxon>
        <taxon>Desulfobacteria</taxon>
        <taxon>Desulfobacterales</taxon>
        <taxon>Desulfobacteriaceae</taxon>
        <taxon>Desulfobacterium</taxon>
        <taxon>environmental samples</taxon>
    </lineage>
</organism>
<dbReference type="InterPro" id="IPR043130">
    <property type="entry name" value="CDP-OH_PTrfase_TM_dom"/>
</dbReference>
<feature type="transmembrane region" description="Helical" evidence="1">
    <location>
        <begin position="61"/>
        <end position="79"/>
    </location>
</feature>
<sequence>MSFDLVDGWFAARFSPNPTLANLAERIMDKIVYSIIFPLVAVGIMWRLIFISPGHTRPELLHAIFILILCVIVLIRDNFAHFIRSFAIQRGQEPELREFTRLRTIVAAPVGALLYAHAFYVPDGSGILYSWVSWLGSLSLRTLFIIEIVFLVINLGSIAGYCRKYGTYCLDDICDSDDLLRRRILSFFPNSLTIMNAIMGFLAVFFTYQGRIKEAYLILIGATIFDKLDGALARKLGLTELLASETPKISIGSILDDFADAISFCIAPAWIFYIILSDAHNNLISQLPIGFAALFYLILGIGRLVYFTLDKNPIPGFFKGMPTPAAALLVTAPLIIFNQSISDSPQLVYFWGVFCFATIIAAGLVMNLYPVKYLHLGRLMSRHPRVGQISLLLLLSVFTPYFGYITFTYMLLYLLSPIITGRIDPAIAARETKNIA</sequence>
<feature type="transmembrane region" description="Helical" evidence="1">
    <location>
        <begin position="347"/>
        <end position="369"/>
    </location>
</feature>
<dbReference type="EMBL" id="FR695868">
    <property type="protein sequence ID" value="CBX28249.1"/>
    <property type="molecule type" value="Genomic_DNA"/>
</dbReference>
<protein>
    <recommendedName>
        <fullName evidence="3">CDP-alcohol phosphatidyltransferase</fullName>
    </recommendedName>
</protein>
<keyword evidence="1" id="KW-0472">Membrane</keyword>
<feature type="transmembrane region" description="Helical" evidence="1">
    <location>
        <begin position="31"/>
        <end position="49"/>
    </location>
</feature>
<feature type="transmembrane region" description="Helical" evidence="1">
    <location>
        <begin position="288"/>
        <end position="309"/>
    </location>
</feature>
<reference evidence="2" key="1">
    <citation type="journal article" date="2011" name="Environ. Microbiol.">
        <title>Genomic insights into the metabolic potential of the polycyclic aromatic hydrocarbon degrading sulfate-reducing Deltaproteobacterium N47.</title>
        <authorList>
            <person name="Bergmann F."/>
            <person name="Selesi D."/>
            <person name="Weinmaier T."/>
            <person name="Tischler P."/>
            <person name="Rattei T."/>
            <person name="Meckenstock R.U."/>
        </authorList>
    </citation>
    <scope>NUCLEOTIDE SEQUENCE</scope>
</reference>
<feature type="transmembrane region" description="Helical" evidence="1">
    <location>
        <begin position="254"/>
        <end position="276"/>
    </location>
</feature>
<proteinExistence type="predicted"/>
<feature type="transmembrane region" description="Helical" evidence="1">
    <location>
        <begin position="390"/>
        <end position="415"/>
    </location>
</feature>
<dbReference type="InterPro" id="IPR000462">
    <property type="entry name" value="CDP-OH_P_trans"/>
</dbReference>
<dbReference type="GO" id="GO:0016780">
    <property type="term" value="F:phosphotransferase activity, for other substituted phosphate groups"/>
    <property type="evidence" value="ECO:0007669"/>
    <property type="project" value="InterPro"/>
</dbReference>
<dbReference type="GO" id="GO:0008654">
    <property type="term" value="P:phospholipid biosynthetic process"/>
    <property type="evidence" value="ECO:0007669"/>
    <property type="project" value="InterPro"/>
</dbReference>
<name>E1YCF5_9BACT</name>
<dbReference type="GO" id="GO:0016020">
    <property type="term" value="C:membrane"/>
    <property type="evidence" value="ECO:0007669"/>
    <property type="project" value="InterPro"/>
</dbReference>
<keyword evidence="1" id="KW-0812">Transmembrane</keyword>
<evidence type="ECO:0008006" key="3">
    <source>
        <dbReference type="Google" id="ProtNLM"/>
    </source>
</evidence>
<dbReference type="Pfam" id="PF01066">
    <property type="entry name" value="CDP-OH_P_transf"/>
    <property type="match status" value="1"/>
</dbReference>
<feature type="transmembrane region" description="Helical" evidence="1">
    <location>
        <begin position="321"/>
        <end position="341"/>
    </location>
</feature>
<feature type="transmembrane region" description="Helical" evidence="1">
    <location>
        <begin position="184"/>
        <end position="209"/>
    </location>
</feature>
<feature type="transmembrane region" description="Helical" evidence="1">
    <location>
        <begin position="140"/>
        <end position="163"/>
    </location>
</feature>
<feature type="transmembrane region" description="Helical" evidence="1">
    <location>
        <begin position="100"/>
        <end position="120"/>
    </location>
</feature>